<organism evidence="1 2">
    <name type="scientific">Pelobacter propionicus (strain DSM 2379 / NBRC 103807 / OttBd1)</name>
    <dbReference type="NCBI Taxonomy" id="338966"/>
    <lineage>
        <taxon>Bacteria</taxon>
        <taxon>Pseudomonadati</taxon>
        <taxon>Thermodesulfobacteriota</taxon>
        <taxon>Desulfuromonadia</taxon>
        <taxon>Desulfuromonadales</taxon>
        <taxon>Desulfuromonadaceae</taxon>
        <taxon>Pelobacter</taxon>
    </lineage>
</organism>
<dbReference type="KEGG" id="ppd:Ppro_2291"/>
<dbReference type="Proteomes" id="UP000006732">
    <property type="component" value="Chromosome"/>
</dbReference>
<dbReference type="InterPro" id="IPR014948">
    <property type="entry name" value="BrxA"/>
</dbReference>
<sequence length="204" mass="23116">MHLNVAQQLYNAEITAGSLLLKESRAIAQLLLQSADETAWRQAIAIDNILQKTSPASAKRMSSLIRKRLELMPRELWSMIADGTTEVAIQSLMAAAIKHSRLLGDFMLKVLQRHYREFNPKILSREWDSFLAECAHIDPAVASWSQSTRKKVGQVAYRILSEAGYLDNTRSLKLQPVLIAPEVSKFLNSHDEKYILKCMEIAHE</sequence>
<dbReference type="EMBL" id="CP000482">
    <property type="protein sequence ID" value="ABK99898.1"/>
    <property type="molecule type" value="Genomic_DNA"/>
</dbReference>
<accession>A1ARC8</accession>
<evidence type="ECO:0008006" key="3">
    <source>
        <dbReference type="Google" id="ProtNLM"/>
    </source>
</evidence>
<dbReference type="AlphaFoldDB" id="A1ARC8"/>
<gene>
    <name evidence="1" type="ordered locus">Ppro_2291</name>
</gene>
<protein>
    <recommendedName>
        <fullName evidence="3">Inner membrane protein</fullName>
    </recommendedName>
</protein>
<evidence type="ECO:0000313" key="1">
    <source>
        <dbReference type="EMBL" id="ABK99898.1"/>
    </source>
</evidence>
<keyword evidence="2" id="KW-1185">Reference proteome</keyword>
<dbReference type="InterPro" id="IPR023137">
    <property type="entry name" value="BrxA_sf"/>
</dbReference>
<proteinExistence type="predicted"/>
<dbReference type="eggNOG" id="ENOG502ZBV7">
    <property type="taxonomic scope" value="Bacteria"/>
</dbReference>
<dbReference type="HOGENOM" id="CLU_087567_0_1_7"/>
<name>A1ARC8_PELPD</name>
<reference evidence="1 2" key="1">
    <citation type="submission" date="2006-10" db="EMBL/GenBank/DDBJ databases">
        <title>Complete sequence of chromosome of Pelobacter propionicus DSM 2379.</title>
        <authorList>
            <consortium name="US DOE Joint Genome Institute"/>
            <person name="Copeland A."/>
            <person name="Lucas S."/>
            <person name="Lapidus A."/>
            <person name="Barry K."/>
            <person name="Detter J.C."/>
            <person name="Glavina del Rio T."/>
            <person name="Hammon N."/>
            <person name="Israni S."/>
            <person name="Dalin E."/>
            <person name="Tice H."/>
            <person name="Pitluck S."/>
            <person name="Saunders E."/>
            <person name="Brettin T."/>
            <person name="Bruce D."/>
            <person name="Han C."/>
            <person name="Tapia R."/>
            <person name="Schmutz J."/>
            <person name="Larimer F."/>
            <person name="Land M."/>
            <person name="Hauser L."/>
            <person name="Kyrpides N."/>
            <person name="Kim E."/>
            <person name="Lovley D."/>
            <person name="Richardson P."/>
        </authorList>
    </citation>
    <scope>NUCLEOTIDE SEQUENCE [LARGE SCALE GENOMIC DNA]</scope>
    <source>
        <strain evidence="2">DSM 2379 / NBRC 103807 / OttBd1</strain>
    </source>
</reference>
<dbReference type="Pfam" id="PF08849">
    <property type="entry name" value="BrxA"/>
    <property type="match status" value="1"/>
</dbReference>
<dbReference type="STRING" id="338966.Ppro_2291"/>
<evidence type="ECO:0000313" key="2">
    <source>
        <dbReference type="Proteomes" id="UP000006732"/>
    </source>
</evidence>
<dbReference type="Gene3D" id="1.10.3540.10">
    <property type="entry name" value="uncharacterized protein from magnetospirillum magneticum domain"/>
    <property type="match status" value="1"/>
</dbReference>